<sequence>MKLNYAFLNDRFPELAILGSLAEGYLHTDSNTCLIKLELFGETMVNLMLDFDNVTPPELENTHANRLKVLKREGLISPEIDDVFYTLRKA</sequence>
<dbReference type="RefSeq" id="WP_070371129.1">
    <property type="nucleotide sequence ID" value="NZ_LKEU01000029.1"/>
</dbReference>
<comment type="caution">
    <text evidence="1">The sequence shown here is derived from an EMBL/GenBank/DDBJ whole genome shotgun (WGS) entry which is preliminary data.</text>
</comment>
<dbReference type="OrthoDB" id="9758243at2"/>
<evidence type="ECO:0000313" key="2">
    <source>
        <dbReference type="Proteomes" id="UP000176244"/>
    </source>
</evidence>
<reference evidence="1 2" key="1">
    <citation type="submission" date="2015-09" db="EMBL/GenBank/DDBJ databases">
        <title>Genome sequence of Acetobacterium wieringae DSM 1911.</title>
        <authorList>
            <person name="Poehlein A."/>
            <person name="Bengelsdorf F.R."/>
            <person name="Schiel-Bengelsdorf B."/>
            <person name="Duerre P."/>
            <person name="Daniel R."/>
        </authorList>
    </citation>
    <scope>NUCLEOTIDE SEQUENCE [LARGE SCALE GENOMIC DNA]</scope>
    <source>
        <strain evidence="1 2">DSM 1911</strain>
    </source>
</reference>
<accession>A0A1F2PIR5</accession>
<evidence type="ECO:0000313" key="1">
    <source>
        <dbReference type="EMBL" id="OFV70606.1"/>
    </source>
</evidence>
<dbReference type="STRING" id="52694.ACWI_18180"/>
<proteinExistence type="predicted"/>
<protein>
    <submittedName>
        <fullName evidence="1">Type I restriction enzyme EcoKI subunit R</fullName>
    </submittedName>
</protein>
<name>A0A1F2PIR5_9FIRM</name>
<gene>
    <name evidence="1" type="ORF">ACWI_18180</name>
</gene>
<dbReference type="AlphaFoldDB" id="A0A1F2PIR5"/>
<dbReference type="EMBL" id="LKEU01000029">
    <property type="protein sequence ID" value="OFV70606.1"/>
    <property type="molecule type" value="Genomic_DNA"/>
</dbReference>
<organism evidence="1 2">
    <name type="scientific">Acetobacterium wieringae</name>
    <dbReference type="NCBI Taxonomy" id="52694"/>
    <lineage>
        <taxon>Bacteria</taxon>
        <taxon>Bacillati</taxon>
        <taxon>Bacillota</taxon>
        <taxon>Clostridia</taxon>
        <taxon>Eubacteriales</taxon>
        <taxon>Eubacteriaceae</taxon>
        <taxon>Acetobacterium</taxon>
    </lineage>
</organism>
<dbReference type="Proteomes" id="UP000176244">
    <property type="component" value="Unassembled WGS sequence"/>
</dbReference>